<evidence type="ECO:0000313" key="2">
    <source>
        <dbReference type="Proteomes" id="UP000092445"/>
    </source>
</evidence>
<proteinExistence type="predicted"/>
<dbReference type="AlphaFoldDB" id="A0A1A9Z7Y6"/>
<reference evidence="1" key="2">
    <citation type="submission" date="2020-05" db="UniProtKB">
        <authorList>
            <consortium name="EnsemblMetazoa"/>
        </authorList>
    </citation>
    <scope>IDENTIFICATION</scope>
    <source>
        <strain evidence="1">IAEA</strain>
    </source>
</reference>
<organism evidence="1 2">
    <name type="scientific">Glossina pallidipes</name>
    <name type="common">Tsetse fly</name>
    <dbReference type="NCBI Taxonomy" id="7398"/>
    <lineage>
        <taxon>Eukaryota</taxon>
        <taxon>Metazoa</taxon>
        <taxon>Ecdysozoa</taxon>
        <taxon>Arthropoda</taxon>
        <taxon>Hexapoda</taxon>
        <taxon>Insecta</taxon>
        <taxon>Pterygota</taxon>
        <taxon>Neoptera</taxon>
        <taxon>Endopterygota</taxon>
        <taxon>Diptera</taxon>
        <taxon>Brachycera</taxon>
        <taxon>Muscomorpha</taxon>
        <taxon>Hippoboscoidea</taxon>
        <taxon>Glossinidae</taxon>
        <taxon>Glossina</taxon>
    </lineage>
</organism>
<sequence length="131" mass="15414">MIPTLGPFIPNYPVCIPVGSGHMQYHQAPQSISYNFVLPMPQPGQPTTYHAAARAYQVQRYPNPPPLEPELYSRRVRRFRDRTQPPRQSSQPAPLQSYADQLNAAYYAYQQQQDIYKEEQRELLRRFDRNY</sequence>
<name>A0A1A9Z7Y6_GLOPL</name>
<evidence type="ECO:0000313" key="1">
    <source>
        <dbReference type="EnsemblMetazoa" id="GPAI006522-PA"/>
    </source>
</evidence>
<keyword evidence="2" id="KW-1185">Reference proteome</keyword>
<dbReference type="VEuPathDB" id="VectorBase:GPAI006522"/>
<dbReference type="EnsemblMetazoa" id="GPAI006522-RA">
    <property type="protein sequence ID" value="GPAI006522-PA"/>
    <property type="gene ID" value="GPAI006522"/>
</dbReference>
<protein>
    <submittedName>
        <fullName evidence="1">Uncharacterized protein</fullName>
    </submittedName>
</protein>
<accession>A0A1A9Z7Y6</accession>
<reference evidence="2" key="1">
    <citation type="submission" date="2014-03" db="EMBL/GenBank/DDBJ databases">
        <authorList>
            <person name="Aksoy S."/>
            <person name="Warren W."/>
            <person name="Wilson R.K."/>
        </authorList>
    </citation>
    <scope>NUCLEOTIDE SEQUENCE [LARGE SCALE GENOMIC DNA]</scope>
    <source>
        <strain evidence="2">IAEA</strain>
    </source>
</reference>
<dbReference type="Proteomes" id="UP000092445">
    <property type="component" value="Unassembled WGS sequence"/>
</dbReference>